<keyword evidence="2" id="KW-1185">Reference proteome</keyword>
<reference evidence="1" key="1">
    <citation type="submission" date="2021-04" db="EMBL/GenBank/DDBJ databases">
        <title>Oceanospirillales bacteria with DddD are important DMSP degraders in coastal seawater.</title>
        <authorList>
            <person name="Liu J."/>
        </authorList>
    </citation>
    <scope>NUCLEOTIDE SEQUENCE</scope>
    <source>
        <strain evidence="1">D13-1</strain>
    </source>
</reference>
<organism evidence="1 2">
    <name type="scientific">Marinobacterium rhizophilum</name>
    <dbReference type="NCBI Taxonomy" id="420402"/>
    <lineage>
        <taxon>Bacteria</taxon>
        <taxon>Pseudomonadati</taxon>
        <taxon>Pseudomonadota</taxon>
        <taxon>Gammaproteobacteria</taxon>
        <taxon>Oceanospirillales</taxon>
        <taxon>Oceanospirillaceae</taxon>
        <taxon>Marinobacterium</taxon>
    </lineage>
</organism>
<evidence type="ECO:0000313" key="2">
    <source>
        <dbReference type="Proteomes" id="UP001058461"/>
    </source>
</evidence>
<keyword evidence="1" id="KW-0238">DNA-binding</keyword>
<name>A0ABY5HJ92_9GAMM</name>
<sequence length="258" mass="29539">MRLADLQAALRAEMDGRPSARLRQLVTSASLDPEQCLELYRGLLDQARVRALQQIYPITARLLGQQLLHVLSRLYSQPPRVASGDGTGLFGSGFAQLLESCTHQHCTLYKLQFLPELATLEWALYLVGCAEDDPPPDFSSLVYIPESEQYRLRLVPSLALRLLRCDWPVLDIWNRYQQGNPGELHLSYQPQWLCVYRHLDSPRAERLSEARARLLNGILEGHTLCQLRQAVPDLNQHLTLLISRRWITRFELPPEHDA</sequence>
<evidence type="ECO:0000313" key="1">
    <source>
        <dbReference type="EMBL" id="UTW12448.1"/>
    </source>
</evidence>
<accession>A0ABY5HJ92</accession>
<protein>
    <submittedName>
        <fullName evidence="1">DNA-binding domain-containing protein</fullName>
    </submittedName>
</protein>
<dbReference type="Proteomes" id="UP001058461">
    <property type="component" value="Chromosome"/>
</dbReference>
<dbReference type="EMBL" id="CP073347">
    <property type="protein sequence ID" value="UTW12448.1"/>
    <property type="molecule type" value="Genomic_DNA"/>
</dbReference>
<dbReference type="GO" id="GO:0003677">
    <property type="term" value="F:DNA binding"/>
    <property type="evidence" value="ECO:0007669"/>
    <property type="project" value="UniProtKB-KW"/>
</dbReference>
<proteinExistence type="predicted"/>
<gene>
    <name evidence="1" type="ORF">KDW95_01820</name>
</gene>
<dbReference type="RefSeq" id="WP_255854529.1">
    <property type="nucleotide sequence ID" value="NZ_CP073347.1"/>
</dbReference>